<name>A0A5J9VXG6_9POAL</name>
<dbReference type="Gramene" id="TVU41122">
    <property type="protein sequence ID" value="TVU41122"/>
    <property type="gene ID" value="EJB05_14616"/>
</dbReference>
<protein>
    <submittedName>
        <fullName evidence="2">Uncharacterized protein</fullName>
    </submittedName>
</protein>
<dbReference type="AlphaFoldDB" id="A0A5J9VXG6"/>
<evidence type="ECO:0000313" key="3">
    <source>
        <dbReference type="Proteomes" id="UP000324897"/>
    </source>
</evidence>
<dbReference type="EMBL" id="RWGY01000007">
    <property type="protein sequence ID" value="TVU41122.1"/>
    <property type="molecule type" value="Genomic_DNA"/>
</dbReference>
<sequence>TSSSSSESDSSSWSKATSTSISVHTIVSQANILEELFLKLEDSIRTSGCFPRR</sequence>
<keyword evidence="3" id="KW-1185">Reference proteome</keyword>
<accession>A0A5J9VXG6</accession>
<comment type="caution">
    <text evidence="2">The sequence shown here is derived from an EMBL/GenBank/DDBJ whole genome shotgun (WGS) entry which is preliminary data.</text>
</comment>
<feature type="region of interest" description="Disordered" evidence="1">
    <location>
        <begin position="1"/>
        <end position="20"/>
    </location>
</feature>
<organism evidence="2 3">
    <name type="scientific">Eragrostis curvula</name>
    <name type="common">weeping love grass</name>
    <dbReference type="NCBI Taxonomy" id="38414"/>
    <lineage>
        <taxon>Eukaryota</taxon>
        <taxon>Viridiplantae</taxon>
        <taxon>Streptophyta</taxon>
        <taxon>Embryophyta</taxon>
        <taxon>Tracheophyta</taxon>
        <taxon>Spermatophyta</taxon>
        <taxon>Magnoliopsida</taxon>
        <taxon>Liliopsida</taxon>
        <taxon>Poales</taxon>
        <taxon>Poaceae</taxon>
        <taxon>PACMAD clade</taxon>
        <taxon>Chloridoideae</taxon>
        <taxon>Eragrostideae</taxon>
        <taxon>Eragrostidinae</taxon>
        <taxon>Eragrostis</taxon>
    </lineage>
</organism>
<gene>
    <name evidence="2" type="ORF">EJB05_14616</name>
</gene>
<dbReference type="Proteomes" id="UP000324897">
    <property type="component" value="Chromosome 4"/>
</dbReference>
<evidence type="ECO:0000313" key="2">
    <source>
        <dbReference type="EMBL" id="TVU41122.1"/>
    </source>
</evidence>
<reference evidence="2 3" key="1">
    <citation type="journal article" date="2019" name="Sci. Rep.">
        <title>A high-quality genome of Eragrostis curvula grass provides insights into Poaceae evolution and supports new strategies to enhance forage quality.</title>
        <authorList>
            <person name="Carballo J."/>
            <person name="Santos B.A.C.M."/>
            <person name="Zappacosta D."/>
            <person name="Garbus I."/>
            <person name="Selva J.P."/>
            <person name="Gallo C.A."/>
            <person name="Diaz A."/>
            <person name="Albertini E."/>
            <person name="Caccamo M."/>
            <person name="Echenique V."/>
        </authorList>
    </citation>
    <scope>NUCLEOTIDE SEQUENCE [LARGE SCALE GENOMIC DNA]</scope>
    <source>
        <strain evidence="3">cv. Victoria</strain>
        <tissue evidence="2">Leaf</tissue>
    </source>
</reference>
<feature type="non-terminal residue" evidence="2">
    <location>
        <position position="1"/>
    </location>
</feature>
<evidence type="ECO:0000256" key="1">
    <source>
        <dbReference type="SAM" id="MobiDB-lite"/>
    </source>
</evidence>
<proteinExistence type="predicted"/>